<feature type="signal peptide" evidence="4">
    <location>
        <begin position="1"/>
        <end position="20"/>
    </location>
</feature>
<evidence type="ECO:0000256" key="4">
    <source>
        <dbReference type="SAM" id="SignalP"/>
    </source>
</evidence>
<dbReference type="Gene3D" id="3.40.190.10">
    <property type="entry name" value="Periplasmic binding protein-like II"/>
    <property type="match status" value="2"/>
</dbReference>
<feature type="chain" id="PRO_5013131800" evidence="4">
    <location>
        <begin position="21"/>
        <end position="329"/>
    </location>
</feature>
<gene>
    <name evidence="5" type="ORF">SAMN02745887_02663</name>
</gene>
<dbReference type="STRING" id="1121279.SAMN02745887_02663"/>
<dbReference type="SUPFAM" id="SSF53850">
    <property type="entry name" value="Periplasmic binding protein-like II"/>
    <property type="match status" value="1"/>
</dbReference>
<dbReference type="PANTHER" id="PTHR30024">
    <property type="entry name" value="ALIPHATIC SULFONATES-BINDING PROTEIN-RELATED"/>
    <property type="match status" value="1"/>
</dbReference>
<dbReference type="AlphaFoldDB" id="A0A1K2HMD6"/>
<evidence type="ECO:0000313" key="5">
    <source>
        <dbReference type="EMBL" id="SFZ77867.1"/>
    </source>
</evidence>
<dbReference type="Proteomes" id="UP000186513">
    <property type="component" value="Unassembled WGS sequence"/>
</dbReference>
<accession>A0A1K2HMD6</accession>
<evidence type="ECO:0000313" key="6">
    <source>
        <dbReference type="Proteomes" id="UP000186513"/>
    </source>
</evidence>
<evidence type="ECO:0000256" key="3">
    <source>
        <dbReference type="ARBA" id="ARBA00022729"/>
    </source>
</evidence>
<evidence type="ECO:0000256" key="1">
    <source>
        <dbReference type="ARBA" id="ARBA00004418"/>
    </source>
</evidence>
<sequence>MQWCCAVRKLLIIVAVLAAAAVEAKPIRVGYLPDIGFSPLNVAQAQGFWKELGVEVALTPYADSASLSKALVEGDLDLAGDLTGNFVGWAMAGAAIKLTAETHTSNGSVKILARGADIQSYKGQAIGVGAEEVGSLFLLARYLNAKGLQLADFKLQESSPAARLAGLRKGQPAVAVLPDPQANMARRDYTLLADSATYPGVVTMGFAASKSALASIPDEQWLRFYRGWLKAVNWVRAGNFKWADYRAVLDPKIHVGLLADGDAAAMDMFNSIKFPSNAEAAKRHGQLGGLEYHVRAVLRFMRENGLAKSEPEARNLIQSTAFEKALATR</sequence>
<evidence type="ECO:0000256" key="2">
    <source>
        <dbReference type="ARBA" id="ARBA00010742"/>
    </source>
</evidence>
<dbReference type="GO" id="GO:0042597">
    <property type="term" value="C:periplasmic space"/>
    <property type="evidence" value="ECO:0007669"/>
    <property type="project" value="UniProtKB-SubCell"/>
</dbReference>
<dbReference type="PANTHER" id="PTHR30024:SF47">
    <property type="entry name" value="TAURINE-BINDING PERIPLASMIC PROTEIN"/>
    <property type="match status" value="1"/>
</dbReference>
<keyword evidence="6" id="KW-1185">Reference proteome</keyword>
<comment type="subcellular location">
    <subcellularLocation>
        <location evidence="1">Periplasm</location>
    </subcellularLocation>
</comment>
<dbReference type="EMBL" id="FPKR01000010">
    <property type="protein sequence ID" value="SFZ77867.1"/>
    <property type="molecule type" value="Genomic_DNA"/>
</dbReference>
<name>A0A1K2HMD6_9NEIS</name>
<dbReference type="OrthoDB" id="6545503at2"/>
<comment type="similarity">
    <text evidence="2">Belongs to the bacterial solute-binding protein SsuA/TauA family.</text>
</comment>
<proteinExistence type="inferred from homology"/>
<protein>
    <submittedName>
        <fullName evidence="5">NMT1-like family protein</fullName>
    </submittedName>
</protein>
<dbReference type="Pfam" id="PF13379">
    <property type="entry name" value="NMT1_2"/>
    <property type="match status" value="1"/>
</dbReference>
<organism evidence="5 6">
    <name type="scientific">Chitinimonas taiwanensis DSM 18899</name>
    <dbReference type="NCBI Taxonomy" id="1121279"/>
    <lineage>
        <taxon>Bacteria</taxon>
        <taxon>Pseudomonadati</taxon>
        <taxon>Pseudomonadota</taxon>
        <taxon>Betaproteobacteria</taxon>
        <taxon>Neisseriales</taxon>
        <taxon>Chitinibacteraceae</taxon>
        <taxon>Chitinimonas</taxon>
    </lineage>
</organism>
<reference evidence="5 6" key="1">
    <citation type="submission" date="2016-11" db="EMBL/GenBank/DDBJ databases">
        <authorList>
            <person name="Jaros S."/>
            <person name="Januszkiewicz K."/>
            <person name="Wedrychowicz H."/>
        </authorList>
    </citation>
    <scope>NUCLEOTIDE SEQUENCE [LARGE SCALE GENOMIC DNA]</scope>
    <source>
        <strain evidence="5 6">DSM 18899</strain>
    </source>
</reference>
<keyword evidence="3 4" id="KW-0732">Signal</keyword>